<keyword evidence="3" id="KW-1185">Reference proteome</keyword>
<evidence type="ECO:0000313" key="3">
    <source>
        <dbReference type="Proteomes" id="UP001590951"/>
    </source>
</evidence>
<evidence type="ECO:0000256" key="1">
    <source>
        <dbReference type="SAM" id="MobiDB-lite"/>
    </source>
</evidence>
<evidence type="ECO:0000313" key="2">
    <source>
        <dbReference type="EMBL" id="KAL2045797.1"/>
    </source>
</evidence>
<gene>
    <name evidence="2" type="ORF">ABVK25_012059</name>
</gene>
<comment type="caution">
    <text evidence="2">The sequence shown here is derived from an EMBL/GenBank/DDBJ whole genome shotgun (WGS) entry which is preliminary data.</text>
</comment>
<dbReference type="Proteomes" id="UP001590951">
    <property type="component" value="Unassembled WGS sequence"/>
</dbReference>
<feature type="region of interest" description="Disordered" evidence="1">
    <location>
        <begin position="38"/>
        <end position="77"/>
    </location>
</feature>
<accession>A0ABR4AM69</accession>
<name>A0ABR4AM69_9LECA</name>
<organism evidence="2 3">
    <name type="scientific">Lepraria finkii</name>
    <dbReference type="NCBI Taxonomy" id="1340010"/>
    <lineage>
        <taxon>Eukaryota</taxon>
        <taxon>Fungi</taxon>
        <taxon>Dikarya</taxon>
        <taxon>Ascomycota</taxon>
        <taxon>Pezizomycotina</taxon>
        <taxon>Lecanoromycetes</taxon>
        <taxon>OSLEUM clade</taxon>
        <taxon>Lecanoromycetidae</taxon>
        <taxon>Lecanorales</taxon>
        <taxon>Lecanorineae</taxon>
        <taxon>Stereocaulaceae</taxon>
        <taxon>Lepraria</taxon>
    </lineage>
</organism>
<protein>
    <submittedName>
        <fullName evidence="2">Uncharacterized protein</fullName>
    </submittedName>
</protein>
<reference evidence="2 3" key="1">
    <citation type="submission" date="2024-09" db="EMBL/GenBank/DDBJ databases">
        <title>Rethinking Asexuality: The Enigmatic Case of Functional Sexual Genes in Lepraria (Stereocaulaceae).</title>
        <authorList>
            <person name="Doellman M."/>
            <person name="Sun Y."/>
            <person name="Barcenas-Pena A."/>
            <person name="Lumbsch H.T."/>
            <person name="Grewe F."/>
        </authorList>
    </citation>
    <scope>NUCLEOTIDE SEQUENCE [LARGE SCALE GENOMIC DNA]</scope>
    <source>
        <strain evidence="2 3">Grewe 0041</strain>
    </source>
</reference>
<proteinExistence type="predicted"/>
<sequence>MTHRLFRAVHHACPNTRSASRGHVTGSHAIAAPLGAQPGRHAKTTVDRGEANTPRTPFAGFSSRPEVGFTLSPSGTRSNPWRCAIRVEAARQTGGKPERSQGGMSHFLIGHVAAVL</sequence>
<dbReference type="EMBL" id="JBHFEH010000138">
    <property type="protein sequence ID" value="KAL2045797.1"/>
    <property type="molecule type" value="Genomic_DNA"/>
</dbReference>